<evidence type="ECO:0000313" key="1">
    <source>
        <dbReference type="EMBL" id="VAW47551.1"/>
    </source>
</evidence>
<feature type="non-terminal residue" evidence="1">
    <location>
        <position position="28"/>
    </location>
</feature>
<organism evidence="1">
    <name type="scientific">hydrothermal vent metagenome</name>
    <dbReference type="NCBI Taxonomy" id="652676"/>
    <lineage>
        <taxon>unclassified sequences</taxon>
        <taxon>metagenomes</taxon>
        <taxon>ecological metagenomes</taxon>
    </lineage>
</organism>
<proteinExistence type="predicted"/>
<accession>A0A3B0VWV1</accession>
<reference evidence="1" key="1">
    <citation type="submission" date="2018-06" db="EMBL/GenBank/DDBJ databases">
        <authorList>
            <person name="Zhirakovskaya E."/>
        </authorList>
    </citation>
    <scope>NUCLEOTIDE SEQUENCE</scope>
</reference>
<protein>
    <submittedName>
        <fullName evidence="1">Uncharacterized protein</fullName>
    </submittedName>
</protein>
<sequence>MSESVQVITQVLRYKNMSSSAIAKATGL</sequence>
<name>A0A3B0VWV1_9ZZZZ</name>
<gene>
    <name evidence="1" type="ORF">MNBD_GAMMA04-1495</name>
</gene>
<dbReference type="AlphaFoldDB" id="A0A3B0VWV1"/>
<dbReference type="EMBL" id="UOFB01000206">
    <property type="protein sequence ID" value="VAW47551.1"/>
    <property type="molecule type" value="Genomic_DNA"/>
</dbReference>